<name>A0A0E3LQG9_METBA</name>
<evidence type="ECO:0000313" key="2">
    <source>
        <dbReference type="Proteomes" id="UP000033079"/>
    </source>
</evidence>
<dbReference type="KEGG" id="mbar:MSBR2_1735"/>
<accession>A0A0E3LQG9</accession>
<dbReference type="GO" id="GO:0016491">
    <property type="term" value="F:oxidoreductase activity"/>
    <property type="evidence" value="ECO:0007669"/>
    <property type="project" value="UniProtKB-KW"/>
</dbReference>
<dbReference type="EMBL" id="CP009530">
    <property type="protein sequence ID" value="AKB58251.1"/>
    <property type="molecule type" value="Genomic_DNA"/>
</dbReference>
<dbReference type="PATRIC" id="fig|1434106.5.peg.2228"/>
<dbReference type="Proteomes" id="UP000033079">
    <property type="component" value="Chromosome"/>
</dbReference>
<dbReference type="AlphaFoldDB" id="A0A0E3LQG9"/>
<proteinExistence type="predicted"/>
<sequence length="65" mass="7815">MKGDIVSVPEKRTYYSEVHVEDEQEKEMLADVKEWFRYYTLGFANYPTPEKYLQNPTPIKINVER</sequence>
<organism evidence="1 2">
    <name type="scientific">Methanosarcina barkeri 227</name>
    <dbReference type="NCBI Taxonomy" id="1434106"/>
    <lineage>
        <taxon>Archaea</taxon>
        <taxon>Methanobacteriati</taxon>
        <taxon>Methanobacteriota</taxon>
        <taxon>Stenosarchaea group</taxon>
        <taxon>Methanomicrobia</taxon>
        <taxon>Methanosarcinales</taxon>
        <taxon>Methanosarcinaceae</taxon>
        <taxon>Methanosarcina</taxon>
    </lineage>
</organism>
<keyword evidence="1" id="KW-0560">Oxidoreductase</keyword>
<evidence type="ECO:0000313" key="1">
    <source>
        <dbReference type="EMBL" id="AKB58251.1"/>
    </source>
</evidence>
<dbReference type="HOGENOM" id="CLU_3003124_0_0_2"/>
<reference evidence="1 2" key="1">
    <citation type="submission" date="2014-07" db="EMBL/GenBank/DDBJ databases">
        <title>Methanogenic archaea and the global carbon cycle.</title>
        <authorList>
            <person name="Henriksen J.R."/>
            <person name="Luke J."/>
            <person name="Reinhart S."/>
            <person name="Benedict M.N."/>
            <person name="Youngblut N.D."/>
            <person name="Metcalf M.E."/>
            <person name="Whitaker R.J."/>
            <person name="Metcalf W.W."/>
        </authorList>
    </citation>
    <scope>NUCLEOTIDE SEQUENCE [LARGE SCALE GENOMIC DNA]</scope>
    <source>
        <strain evidence="1 2">227</strain>
    </source>
</reference>
<dbReference type="EC" id="1.2.99.5" evidence="1"/>
<protein>
    <submittedName>
        <fullName evidence="1">Formylmethanofuran dehydrogenase subunit A</fullName>
        <ecNumber evidence="1">1.2.99.5</ecNumber>
    </submittedName>
</protein>
<gene>
    <name evidence="1" type="ORF">MSBR2_1735</name>
</gene>